<organism evidence="1 2">
    <name type="scientific">Brassica carinata</name>
    <name type="common">Ethiopian mustard</name>
    <name type="synonym">Abyssinian cabbage</name>
    <dbReference type="NCBI Taxonomy" id="52824"/>
    <lineage>
        <taxon>Eukaryota</taxon>
        <taxon>Viridiplantae</taxon>
        <taxon>Streptophyta</taxon>
        <taxon>Embryophyta</taxon>
        <taxon>Tracheophyta</taxon>
        <taxon>Spermatophyta</taxon>
        <taxon>Magnoliopsida</taxon>
        <taxon>eudicotyledons</taxon>
        <taxon>Gunneridae</taxon>
        <taxon>Pentapetalae</taxon>
        <taxon>rosids</taxon>
        <taxon>malvids</taxon>
        <taxon>Brassicales</taxon>
        <taxon>Brassicaceae</taxon>
        <taxon>Brassiceae</taxon>
        <taxon>Brassica</taxon>
    </lineage>
</organism>
<protein>
    <submittedName>
        <fullName evidence="1">Uncharacterized protein</fullName>
    </submittedName>
</protein>
<accession>A0A8X7VPR9</accession>
<gene>
    <name evidence="1" type="ORF">Bca52824_018328</name>
</gene>
<sequence length="168" mass="19678">MDTKGILCMVFAGQLRVGARVHQKVWLVYVDYKTGLTRHPKYSAYWFMKFTKGDEDDKVLSNSVPYSIVELSHPARRLTPIRHRSFLTPSTNHEETEKQEESTSLADNRLPQRHFATDRFPIRHLNIYSSPDLLPFLHNVLHDTPEFETIRQSCFGKLFDLPARQCRF</sequence>
<reference evidence="1 2" key="1">
    <citation type="submission" date="2020-02" db="EMBL/GenBank/DDBJ databases">
        <authorList>
            <person name="Ma Q."/>
            <person name="Huang Y."/>
            <person name="Song X."/>
            <person name="Pei D."/>
        </authorList>
    </citation>
    <scope>NUCLEOTIDE SEQUENCE [LARGE SCALE GENOMIC DNA]</scope>
    <source>
        <strain evidence="1">Sxm20200214</strain>
        <tissue evidence="1">Leaf</tissue>
    </source>
</reference>
<dbReference type="OrthoDB" id="65569at2759"/>
<evidence type="ECO:0000313" key="1">
    <source>
        <dbReference type="EMBL" id="KAG2315206.1"/>
    </source>
</evidence>
<evidence type="ECO:0000313" key="2">
    <source>
        <dbReference type="Proteomes" id="UP000886595"/>
    </source>
</evidence>
<dbReference type="Proteomes" id="UP000886595">
    <property type="component" value="Unassembled WGS sequence"/>
</dbReference>
<name>A0A8X7VPR9_BRACI</name>
<dbReference type="PANTHER" id="PTHR48449">
    <property type="entry name" value="DUF1985 DOMAIN-CONTAINING PROTEIN"/>
    <property type="match status" value="1"/>
</dbReference>
<keyword evidence="2" id="KW-1185">Reference proteome</keyword>
<dbReference type="AlphaFoldDB" id="A0A8X7VPR9"/>
<proteinExistence type="predicted"/>
<comment type="caution">
    <text evidence="1">The sequence shown here is derived from an EMBL/GenBank/DDBJ whole genome shotgun (WGS) entry which is preliminary data.</text>
</comment>
<dbReference type="PANTHER" id="PTHR48449:SF1">
    <property type="entry name" value="DUF1985 DOMAIN-CONTAINING PROTEIN"/>
    <property type="match status" value="1"/>
</dbReference>
<dbReference type="EMBL" id="JAAMPC010000004">
    <property type="protein sequence ID" value="KAG2315206.1"/>
    <property type="molecule type" value="Genomic_DNA"/>
</dbReference>